<feature type="transmembrane region" description="Helical" evidence="1">
    <location>
        <begin position="44"/>
        <end position="63"/>
    </location>
</feature>
<gene>
    <name evidence="2" type="ORF">DHV22_00935</name>
</gene>
<comment type="caution">
    <text evidence="2">The sequence shown here is derived from an EMBL/GenBank/DDBJ whole genome shotgun (WGS) entry which is preliminary data.</text>
</comment>
<feature type="transmembrane region" description="Helical" evidence="1">
    <location>
        <begin position="12"/>
        <end position="32"/>
    </location>
</feature>
<name>A0A3D6BM30_9FLAO</name>
<evidence type="ECO:0000256" key="1">
    <source>
        <dbReference type="SAM" id="Phobius"/>
    </source>
</evidence>
<dbReference type="Proteomes" id="UP000263268">
    <property type="component" value="Unassembled WGS sequence"/>
</dbReference>
<protein>
    <submittedName>
        <fullName evidence="2">Uncharacterized protein</fullName>
    </submittedName>
</protein>
<reference evidence="2 3" key="1">
    <citation type="journal article" date="2018" name="Nat. Biotechnol.">
        <title>A standardized bacterial taxonomy based on genome phylogeny substantially revises the tree of life.</title>
        <authorList>
            <person name="Parks D.H."/>
            <person name="Chuvochina M."/>
            <person name="Waite D.W."/>
            <person name="Rinke C."/>
            <person name="Skarshewski A."/>
            <person name="Chaumeil P.A."/>
            <person name="Hugenholtz P."/>
        </authorList>
    </citation>
    <scope>NUCLEOTIDE SEQUENCE [LARGE SCALE GENOMIC DNA]</scope>
    <source>
        <strain evidence="2">UBA10227</strain>
    </source>
</reference>
<keyword evidence="1" id="KW-1133">Transmembrane helix</keyword>
<sequence length="86" mass="10295">MYSSCSFKTSFFYCLSLVIGGFLFLTWFKFVRKNAGFHALSMEYLWSIYGVSIRLIICLKNYIQKQFSNILLMIPRKLFYLSWTLF</sequence>
<proteinExistence type="predicted"/>
<keyword evidence="1" id="KW-0812">Transmembrane</keyword>
<dbReference type="EMBL" id="DPRK01000019">
    <property type="protein sequence ID" value="HCY80261.1"/>
    <property type="molecule type" value="Genomic_DNA"/>
</dbReference>
<dbReference type="AlphaFoldDB" id="A0A3D6BM30"/>
<keyword evidence="1" id="KW-0472">Membrane</keyword>
<evidence type="ECO:0000313" key="2">
    <source>
        <dbReference type="EMBL" id="HCY80261.1"/>
    </source>
</evidence>
<accession>A0A3D6BM30</accession>
<organism evidence="2 3">
    <name type="scientific">Xanthomarina gelatinilytica</name>
    <dbReference type="NCBI Taxonomy" id="1137281"/>
    <lineage>
        <taxon>Bacteria</taxon>
        <taxon>Pseudomonadati</taxon>
        <taxon>Bacteroidota</taxon>
        <taxon>Flavobacteriia</taxon>
        <taxon>Flavobacteriales</taxon>
        <taxon>Flavobacteriaceae</taxon>
        <taxon>Xanthomarina</taxon>
    </lineage>
</organism>
<evidence type="ECO:0000313" key="3">
    <source>
        <dbReference type="Proteomes" id="UP000263268"/>
    </source>
</evidence>